<dbReference type="PROSITE" id="PS51471">
    <property type="entry name" value="FE2OG_OXY"/>
    <property type="match status" value="1"/>
</dbReference>
<dbReference type="InterPro" id="IPR050231">
    <property type="entry name" value="Iron_ascorbate_oxido_reductase"/>
</dbReference>
<feature type="region of interest" description="Disordered" evidence="8">
    <location>
        <begin position="286"/>
        <end position="335"/>
    </location>
</feature>
<dbReference type="Pfam" id="PF14226">
    <property type="entry name" value="DIOX_N"/>
    <property type="match status" value="1"/>
</dbReference>
<evidence type="ECO:0000256" key="5">
    <source>
        <dbReference type="ARBA" id="ARBA00050508"/>
    </source>
</evidence>
<feature type="domain" description="Fe2OG dioxygenase" evidence="9">
    <location>
        <begin position="212"/>
        <end position="312"/>
    </location>
</feature>
<organism evidence="10 11">
    <name type="scientific">Miscanthus lutarioriparius</name>
    <dbReference type="NCBI Taxonomy" id="422564"/>
    <lineage>
        <taxon>Eukaryota</taxon>
        <taxon>Viridiplantae</taxon>
        <taxon>Streptophyta</taxon>
        <taxon>Embryophyta</taxon>
        <taxon>Tracheophyta</taxon>
        <taxon>Spermatophyta</taxon>
        <taxon>Magnoliopsida</taxon>
        <taxon>Liliopsida</taxon>
        <taxon>Poales</taxon>
        <taxon>Poaceae</taxon>
        <taxon>PACMAD clade</taxon>
        <taxon>Panicoideae</taxon>
        <taxon>Andropogonodae</taxon>
        <taxon>Andropogoneae</taxon>
        <taxon>Saccharinae</taxon>
        <taxon>Miscanthus</taxon>
    </lineage>
</organism>
<evidence type="ECO:0000256" key="2">
    <source>
        <dbReference type="ARBA" id="ARBA00022723"/>
    </source>
</evidence>
<keyword evidence="4 7" id="KW-0408">Iron</keyword>
<dbReference type="PRINTS" id="PR00682">
    <property type="entry name" value="IPNSYNTHASE"/>
</dbReference>
<feature type="compositionally biased region" description="Gly residues" evidence="8">
    <location>
        <begin position="316"/>
        <end position="328"/>
    </location>
</feature>
<protein>
    <recommendedName>
        <fullName evidence="9">Fe2OG dioxygenase domain-containing protein</fullName>
    </recommendedName>
</protein>
<evidence type="ECO:0000256" key="6">
    <source>
        <dbReference type="ARBA" id="ARBA00050797"/>
    </source>
</evidence>
<comment type="caution">
    <text evidence="10">The sequence shown here is derived from an EMBL/GenBank/DDBJ whole genome shotgun (WGS) entry which is preliminary data.</text>
</comment>
<dbReference type="PANTHER" id="PTHR47990">
    <property type="entry name" value="2-OXOGLUTARATE (2OG) AND FE(II)-DEPENDENT OXYGENASE SUPERFAMILY PROTEIN-RELATED"/>
    <property type="match status" value="1"/>
</dbReference>
<dbReference type="Pfam" id="PF03171">
    <property type="entry name" value="2OG-FeII_Oxy"/>
    <property type="match status" value="1"/>
</dbReference>
<keyword evidence="2 7" id="KW-0479">Metal-binding</keyword>
<keyword evidence="3 7" id="KW-0560">Oxidoreductase</keyword>
<dbReference type="InterPro" id="IPR026992">
    <property type="entry name" value="DIOX_N"/>
</dbReference>
<comment type="similarity">
    <text evidence="7">Belongs to the iron/ascorbate-dependent oxidoreductase family.</text>
</comment>
<evidence type="ECO:0000256" key="8">
    <source>
        <dbReference type="SAM" id="MobiDB-lite"/>
    </source>
</evidence>
<accession>A0A811SKQ9</accession>
<evidence type="ECO:0000259" key="9">
    <source>
        <dbReference type="PROSITE" id="PS51471"/>
    </source>
</evidence>
<name>A0A811SKQ9_9POAL</name>
<dbReference type="InterPro" id="IPR005123">
    <property type="entry name" value="Oxoglu/Fe-dep_dioxygenase_dom"/>
</dbReference>
<dbReference type="EMBL" id="CAJGYO010000132">
    <property type="protein sequence ID" value="CAD6341129.1"/>
    <property type="molecule type" value="Genomic_DNA"/>
</dbReference>
<dbReference type="Proteomes" id="UP000604825">
    <property type="component" value="Unassembled WGS sequence"/>
</dbReference>
<dbReference type="SUPFAM" id="SSF51197">
    <property type="entry name" value="Clavaminate synthase-like"/>
    <property type="match status" value="1"/>
</dbReference>
<dbReference type="GO" id="GO:0016491">
    <property type="term" value="F:oxidoreductase activity"/>
    <property type="evidence" value="ECO:0007669"/>
    <property type="project" value="UniProtKB-KW"/>
</dbReference>
<dbReference type="InterPro" id="IPR027443">
    <property type="entry name" value="IPNS-like_sf"/>
</dbReference>
<dbReference type="Gene3D" id="2.60.120.330">
    <property type="entry name" value="B-lactam Antibiotic, Isopenicillin N Synthase, Chain"/>
    <property type="match status" value="1"/>
</dbReference>
<evidence type="ECO:0000256" key="3">
    <source>
        <dbReference type="ARBA" id="ARBA00023002"/>
    </source>
</evidence>
<evidence type="ECO:0000313" key="10">
    <source>
        <dbReference type="EMBL" id="CAD6341129.1"/>
    </source>
</evidence>
<dbReference type="FunFam" id="2.60.120.330:FF:000003">
    <property type="entry name" value="Gibberellin 20 oxidase 2"/>
    <property type="match status" value="1"/>
</dbReference>
<comment type="catalytic activity">
    <reaction evidence="5">
        <text>gibberellin A12 + 2 2-oxoglutarate + 3 O2 + H(+) = gibberellin A9 + 2 succinate + 3 CO2 + 2 H2O</text>
        <dbReference type="Rhea" id="RHEA:60772"/>
        <dbReference type="ChEBI" id="CHEBI:15377"/>
        <dbReference type="ChEBI" id="CHEBI:15378"/>
        <dbReference type="ChEBI" id="CHEBI:15379"/>
        <dbReference type="ChEBI" id="CHEBI:16526"/>
        <dbReference type="ChEBI" id="CHEBI:16810"/>
        <dbReference type="ChEBI" id="CHEBI:30031"/>
        <dbReference type="ChEBI" id="CHEBI:58627"/>
        <dbReference type="ChEBI" id="CHEBI:73255"/>
    </reaction>
    <physiologicalReaction direction="left-to-right" evidence="5">
        <dbReference type="Rhea" id="RHEA:60773"/>
    </physiologicalReaction>
</comment>
<evidence type="ECO:0000256" key="1">
    <source>
        <dbReference type="ARBA" id="ARBA00001961"/>
    </source>
</evidence>
<comment type="cofactor">
    <cofactor evidence="1">
        <name>L-ascorbate</name>
        <dbReference type="ChEBI" id="CHEBI:38290"/>
    </cofactor>
</comment>
<comment type="catalytic activity">
    <reaction evidence="6">
        <text>gibberellin A53 + 2 2-oxoglutarate + 3 O2 + H(+) = gibberellin A20 + 2 succinate + 3 CO2 + 2 H2O</text>
        <dbReference type="Rhea" id="RHEA:60796"/>
        <dbReference type="ChEBI" id="CHEBI:15377"/>
        <dbReference type="ChEBI" id="CHEBI:15378"/>
        <dbReference type="ChEBI" id="CHEBI:15379"/>
        <dbReference type="ChEBI" id="CHEBI:16526"/>
        <dbReference type="ChEBI" id="CHEBI:16810"/>
        <dbReference type="ChEBI" id="CHEBI:30031"/>
        <dbReference type="ChEBI" id="CHEBI:58526"/>
        <dbReference type="ChEBI" id="CHEBI:143954"/>
    </reaction>
    <physiologicalReaction direction="left-to-right" evidence="6">
        <dbReference type="Rhea" id="RHEA:60797"/>
    </physiologicalReaction>
</comment>
<dbReference type="AlphaFoldDB" id="A0A811SKQ9"/>
<evidence type="ECO:0000256" key="4">
    <source>
        <dbReference type="ARBA" id="ARBA00023004"/>
    </source>
</evidence>
<dbReference type="InterPro" id="IPR044861">
    <property type="entry name" value="IPNS-like_FE2OG_OXY"/>
</dbReference>
<evidence type="ECO:0000313" key="11">
    <source>
        <dbReference type="Proteomes" id="UP000604825"/>
    </source>
</evidence>
<evidence type="ECO:0000256" key="7">
    <source>
        <dbReference type="RuleBase" id="RU003682"/>
    </source>
</evidence>
<keyword evidence="11" id="KW-1185">Reference proteome</keyword>
<dbReference type="GO" id="GO:0046872">
    <property type="term" value="F:metal ion binding"/>
    <property type="evidence" value="ECO:0007669"/>
    <property type="project" value="UniProtKB-KW"/>
</dbReference>
<gene>
    <name evidence="10" type="ORF">NCGR_LOCUS65227</name>
</gene>
<reference evidence="10" key="1">
    <citation type="submission" date="2020-10" db="EMBL/GenBank/DDBJ databases">
        <authorList>
            <person name="Han B."/>
            <person name="Lu T."/>
            <person name="Zhao Q."/>
            <person name="Huang X."/>
            <person name="Zhao Y."/>
        </authorList>
    </citation>
    <scope>NUCLEOTIDE SEQUENCE</scope>
</reference>
<dbReference type="OrthoDB" id="288590at2759"/>
<proteinExistence type="inferred from homology"/>
<dbReference type="GO" id="GO:0009685">
    <property type="term" value="P:gibberellin metabolic process"/>
    <property type="evidence" value="ECO:0007669"/>
    <property type="project" value="UniProtKB-ARBA"/>
</dbReference>
<sequence length="390" mass="43520">MVQQAAHGEPLLLQPQPPPSLVFDAARLSGLSDIPQQFLWPADESPTPDAAEELPVPLIDLSGDAAEVVRQVRRACDLHGFFQVVNHGIDDALLQEAHRCMDAFFTLPLSDKQRAQRRQGDSCGYASSFTGRFASKLPWKETLSFRYSAAGESDQDLVVAYFVDKLGEEYRHHGEVYGRYCSEMSRLSLELMEVLGESLGVGRRHFRRFFQGSDSIMRLNYYPACQRPYDTLGTGPHCDPTSLTILHQDDVGGLQVFDAATQSWRSIRPPPGRLRRQHRRHLHGALQRPLQELPPPRRRQQPGAPPVARLLPVPGDGQGGAPARGAGGRRQPEGVPGLHVADAAGLHHEALQVRHEDARGILQLAHHPWRTPPGLITSMIDRRLRRHPKY</sequence>